<name>A0A2T8KKA9_9POAL</name>
<organism evidence="1">
    <name type="scientific">Panicum hallii</name>
    <dbReference type="NCBI Taxonomy" id="206008"/>
    <lineage>
        <taxon>Eukaryota</taxon>
        <taxon>Viridiplantae</taxon>
        <taxon>Streptophyta</taxon>
        <taxon>Embryophyta</taxon>
        <taxon>Tracheophyta</taxon>
        <taxon>Spermatophyta</taxon>
        <taxon>Magnoliopsida</taxon>
        <taxon>Liliopsida</taxon>
        <taxon>Poales</taxon>
        <taxon>Poaceae</taxon>
        <taxon>PACMAD clade</taxon>
        <taxon>Panicoideae</taxon>
        <taxon>Panicodae</taxon>
        <taxon>Paniceae</taxon>
        <taxon>Panicinae</taxon>
        <taxon>Panicum</taxon>
        <taxon>Panicum sect. Panicum</taxon>
    </lineage>
</organism>
<sequence>MFRSCSESLVVVDWIRLLFMKQVLFGHIYMYISLCCPFQRSDPVLTQSALHSRYRGGGDEPITARTNLYTCLCTQEFDTSHLPDRV</sequence>
<gene>
    <name evidence="1" type="ORF">PAHAL_3G326300</name>
</gene>
<dbReference type="EMBL" id="CM008048">
    <property type="protein sequence ID" value="PVH62569.1"/>
    <property type="molecule type" value="Genomic_DNA"/>
</dbReference>
<reference evidence="1" key="1">
    <citation type="submission" date="2018-04" db="EMBL/GenBank/DDBJ databases">
        <title>WGS assembly of Panicum hallii.</title>
        <authorList>
            <person name="Lovell J."/>
            <person name="Jenkins J."/>
            <person name="Lowry D."/>
            <person name="Mamidi S."/>
            <person name="Sreedasyam A."/>
            <person name="Weng X."/>
            <person name="Barry K."/>
            <person name="Bonette J."/>
            <person name="Campitelli B."/>
            <person name="Daum C."/>
            <person name="Gordon S."/>
            <person name="Gould B."/>
            <person name="Lipzen A."/>
            <person name="Macqueen A."/>
            <person name="Palacio-Mejia J."/>
            <person name="Plott C."/>
            <person name="Shakirov E."/>
            <person name="Shu S."/>
            <person name="Yoshinaga Y."/>
            <person name="Zane M."/>
            <person name="Rokhsar D."/>
            <person name="Grimwood J."/>
            <person name="Schmutz J."/>
            <person name="Juenger T."/>
        </authorList>
    </citation>
    <scope>NUCLEOTIDE SEQUENCE [LARGE SCALE GENOMIC DNA]</scope>
    <source>
        <strain evidence="1">FIL2</strain>
    </source>
</reference>
<dbReference type="Gramene" id="PVH62569">
    <property type="protein sequence ID" value="PVH62569"/>
    <property type="gene ID" value="PAHAL_3G326300"/>
</dbReference>
<dbReference type="AlphaFoldDB" id="A0A2T8KKA9"/>
<proteinExistence type="predicted"/>
<accession>A0A2T8KKA9</accession>
<protein>
    <submittedName>
        <fullName evidence="1">Uncharacterized protein</fullName>
    </submittedName>
</protein>
<evidence type="ECO:0000313" key="1">
    <source>
        <dbReference type="EMBL" id="PVH62569.1"/>
    </source>
</evidence>
<dbReference type="Proteomes" id="UP000243499">
    <property type="component" value="Chromosome 3"/>
</dbReference>